<dbReference type="Gene3D" id="3.40.50.720">
    <property type="entry name" value="NAD(P)-binding Rossmann-like Domain"/>
    <property type="match status" value="1"/>
</dbReference>
<keyword evidence="1" id="KW-0521">NADP</keyword>
<dbReference type="PANTHER" id="PTHR48106">
    <property type="entry name" value="QUINONE OXIDOREDUCTASE PIG3-RELATED"/>
    <property type="match status" value="1"/>
</dbReference>
<protein>
    <recommendedName>
        <fullName evidence="3">Enoyl reductase (ER) domain-containing protein</fullName>
    </recommendedName>
</protein>
<proteinExistence type="predicted"/>
<dbReference type="VEuPathDB" id="FungiDB:CJJ07_003381"/>
<dbReference type="Pfam" id="PF08240">
    <property type="entry name" value="ADH_N"/>
    <property type="match status" value="1"/>
</dbReference>
<dbReference type="VEuPathDB" id="FungiDB:CJI96_0005033"/>
<dbReference type="InterPro" id="IPR013149">
    <property type="entry name" value="ADH-like_C"/>
</dbReference>
<dbReference type="SUPFAM" id="SSF51735">
    <property type="entry name" value="NAD(P)-binding Rossmann-fold domains"/>
    <property type="match status" value="1"/>
</dbReference>
<dbReference type="VEuPathDB" id="FungiDB:CJI97_002022"/>
<dbReference type="GO" id="GO:0070402">
    <property type="term" value="F:NADPH binding"/>
    <property type="evidence" value="ECO:0007669"/>
    <property type="project" value="TreeGrafter"/>
</dbReference>
<dbReference type="CDD" id="cd05286">
    <property type="entry name" value="QOR2"/>
    <property type="match status" value="1"/>
</dbReference>
<dbReference type="GO" id="GO:0003960">
    <property type="term" value="F:quinone reductase (NADPH) activity"/>
    <property type="evidence" value="ECO:0007669"/>
    <property type="project" value="InterPro"/>
</dbReference>
<evidence type="ECO:0000256" key="2">
    <source>
        <dbReference type="ARBA" id="ARBA00023002"/>
    </source>
</evidence>
<dbReference type="VEuPathDB" id="FungiDB:B9J08_002479"/>
<sequence>MSIPKTHWVTIVDQVSESPDSIHYREVEAPQISGPNDIIIKNKYAGVNFIETYFRKGQYDAQFPFIFGREALGVVAAVGANVKDFRVGDKVFYLSPRTQAQYTKIVYDGQYHAIHKLPEDATEDELKLYGAILVQGLTAITFAHEAHKVEKGQFVVVWAAAGGTGQAFTQYVSSLGGRVIAIASSEEKLEIAKLLGAEFLINSLKDDVEKKVHTFTDGHGADAVFDGVGADAFDASLNSLARKGSLVSFGKSSGFLKPFSIRRLQPKNLKVLSPTLFGYIATKEEWDRYIKILLEEVKSNRLKFAPHTYQLKNYAQAASDLENRKTTGKLVLEIPQ</sequence>
<evidence type="ECO:0000259" key="3">
    <source>
        <dbReference type="SMART" id="SM00829"/>
    </source>
</evidence>
<dbReference type="InterPro" id="IPR013154">
    <property type="entry name" value="ADH-like_N"/>
</dbReference>
<dbReference type="InterPro" id="IPR020843">
    <property type="entry name" value="ER"/>
</dbReference>
<dbReference type="Pfam" id="PF00107">
    <property type="entry name" value="ADH_zinc_N"/>
    <property type="match status" value="1"/>
</dbReference>
<accession>A0A0L0NUN1</accession>
<dbReference type="GO" id="GO:0035925">
    <property type="term" value="F:mRNA 3'-UTR AU-rich region binding"/>
    <property type="evidence" value="ECO:0007669"/>
    <property type="project" value="TreeGrafter"/>
</dbReference>
<comment type="caution">
    <text evidence="4">The sequence shown here is derived from an EMBL/GenBank/DDBJ whole genome shotgun (WGS) entry which is preliminary data.</text>
</comment>
<dbReference type="Proteomes" id="UP000037122">
    <property type="component" value="Unassembled WGS sequence"/>
</dbReference>
<dbReference type="InterPro" id="IPR011032">
    <property type="entry name" value="GroES-like_sf"/>
</dbReference>
<name>A0A0L0NUN1_CANAR</name>
<dbReference type="VEuPathDB" id="FungiDB:QG37_06111"/>
<dbReference type="SMART" id="SM00829">
    <property type="entry name" value="PKS_ER"/>
    <property type="match status" value="1"/>
</dbReference>
<evidence type="ECO:0000313" key="5">
    <source>
        <dbReference type="Proteomes" id="UP000037122"/>
    </source>
</evidence>
<gene>
    <name evidence="4" type="ORF">QG37_06111</name>
</gene>
<dbReference type="Gene3D" id="3.90.180.10">
    <property type="entry name" value="Medium-chain alcohol dehydrogenases, catalytic domain"/>
    <property type="match status" value="1"/>
</dbReference>
<organism evidence="4 5">
    <name type="scientific">Candidozyma auris</name>
    <name type="common">Yeast</name>
    <name type="synonym">Candida auris</name>
    <dbReference type="NCBI Taxonomy" id="498019"/>
    <lineage>
        <taxon>Eukaryota</taxon>
        <taxon>Fungi</taxon>
        <taxon>Dikarya</taxon>
        <taxon>Ascomycota</taxon>
        <taxon>Saccharomycotina</taxon>
        <taxon>Pichiomycetes</taxon>
        <taxon>Metschnikowiaceae</taxon>
        <taxon>Candidozyma</taxon>
    </lineage>
</organism>
<feature type="domain" description="Enoyl reductase (ER)" evidence="3">
    <location>
        <begin position="17"/>
        <end position="332"/>
    </location>
</feature>
<dbReference type="InterPro" id="IPR036291">
    <property type="entry name" value="NAD(P)-bd_dom_sf"/>
</dbReference>
<evidence type="ECO:0000256" key="1">
    <source>
        <dbReference type="ARBA" id="ARBA00022857"/>
    </source>
</evidence>
<keyword evidence="2" id="KW-0560">Oxidoreductase</keyword>
<reference evidence="5" key="1">
    <citation type="journal article" date="2015" name="BMC Genomics">
        <title>Draft genome of a commonly misdiagnosed multidrug resistant pathogen Candida auris.</title>
        <authorList>
            <person name="Chatterjee S."/>
            <person name="Alampalli S.V."/>
            <person name="Nageshan R.K."/>
            <person name="Chettiar S.T."/>
            <person name="Joshi S."/>
            <person name="Tatu U.S."/>
        </authorList>
    </citation>
    <scope>NUCLEOTIDE SEQUENCE [LARGE SCALE GENOMIC DNA]</scope>
    <source>
        <strain evidence="5">6684</strain>
    </source>
</reference>
<dbReference type="AlphaFoldDB" id="A0A0L0NUN1"/>
<dbReference type="GO" id="GO:0005829">
    <property type="term" value="C:cytosol"/>
    <property type="evidence" value="ECO:0007669"/>
    <property type="project" value="TreeGrafter"/>
</dbReference>
<dbReference type="InterPro" id="IPR047618">
    <property type="entry name" value="QOR-like"/>
</dbReference>
<dbReference type="PANTHER" id="PTHR48106:SF13">
    <property type="entry name" value="QUINONE OXIDOREDUCTASE-RELATED"/>
    <property type="match status" value="1"/>
</dbReference>
<evidence type="ECO:0000313" key="4">
    <source>
        <dbReference type="EMBL" id="KND97704.1"/>
    </source>
</evidence>
<dbReference type="VEuPathDB" id="FungiDB:CJJ09_005568"/>
<dbReference type="EMBL" id="LGST01000041">
    <property type="protein sequence ID" value="KND97704.1"/>
    <property type="molecule type" value="Genomic_DNA"/>
</dbReference>
<dbReference type="SUPFAM" id="SSF50129">
    <property type="entry name" value="GroES-like"/>
    <property type="match status" value="1"/>
</dbReference>